<dbReference type="InterPro" id="IPR035969">
    <property type="entry name" value="Rab-GAP_TBC_sf"/>
</dbReference>
<name>A0A1E4TBD2_9ASCO</name>
<dbReference type="GO" id="GO:0005096">
    <property type="term" value="F:GTPase activator activity"/>
    <property type="evidence" value="ECO:0007669"/>
    <property type="project" value="EnsemblFungi"/>
</dbReference>
<keyword evidence="3" id="KW-0206">Cytoskeleton</keyword>
<evidence type="ECO:0000256" key="5">
    <source>
        <dbReference type="ARBA" id="ARBA00061049"/>
    </source>
</evidence>
<protein>
    <recommendedName>
        <fullName evidence="6">Rab-GAP TBC domain-containing protein</fullName>
    </recommendedName>
</protein>
<proteinExistence type="inferred from homology"/>
<dbReference type="Gene3D" id="1.10.8.270">
    <property type="entry name" value="putative rabgap domain of human tbc1 domain family member 14 like domains"/>
    <property type="match status" value="1"/>
</dbReference>
<evidence type="ECO:0000256" key="2">
    <source>
        <dbReference type="ARBA" id="ARBA00022490"/>
    </source>
</evidence>
<reference evidence="8" key="1">
    <citation type="submission" date="2016-02" db="EMBL/GenBank/DDBJ databases">
        <title>Comparative genomics of biotechnologically important yeasts.</title>
        <authorList>
            <consortium name="DOE Joint Genome Institute"/>
            <person name="Riley R."/>
            <person name="Haridas S."/>
            <person name="Wolfe K.H."/>
            <person name="Lopes M.R."/>
            <person name="Hittinger C.T."/>
            <person name="Goker M."/>
            <person name="Salamov A."/>
            <person name="Wisecaver J."/>
            <person name="Long T.M."/>
            <person name="Aerts A.L."/>
            <person name="Barry K."/>
            <person name="Choi C."/>
            <person name="Clum A."/>
            <person name="Coughlan A.Y."/>
            <person name="Deshpande S."/>
            <person name="Douglass A.P."/>
            <person name="Hanson S.J."/>
            <person name="Klenk H.-P."/>
            <person name="Labutti K."/>
            <person name="Lapidus A."/>
            <person name="Lindquist E."/>
            <person name="Lipzen A."/>
            <person name="Meier-Kolthoff J.P."/>
            <person name="Ohm R.A."/>
            <person name="Otillar R.P."/>
            <person name="Pangilinan J."/>
            <person name="Peng Y."/>
            <person name="Rokas A."/>
            <person name="Rosa C.A."/>
            <person name="Scheuner C."/>
            <person name="Sibirny A.A."/>
            <person name="Slot J.C."/>
            <person name="Stielow J.B."/>
            <person name="Sun H."/>
            <person name="Kurtzman C.P."/>
            <person name="Blackwell M."/>
            <person name="Jeffries T.W."/>
            <person name="Grigoriev I.V."/>
        </authorList>
    </citation>
    <scope>NUCLEOTIDE SEQUENCE [LARGE SCALE GENOMIC DNA]</scope>
    <source>
        <strain evidence="8">NRRL Y-17796</strain>
    </source>
</reference>
<comment type="similarity">
    <text evidence="5">Belongs to the BUB2 family.</text>
</comment>
<evidence type="ECO:0000259" key="6">
    <source>
        <dbReference type="PROSITE" id="PS50086"/>
    </source>
</evidence>
<dbReference type="GO" id="GO:0031030">
    <property type="term" value="P:negative regulation of septation initiation signaling"/>
    <property type="evidence" value="ECO:0007669"/>
    <property type="project" value="TreeGrafter"/>
</dbReference>
<comment type="subcellular location">
    <subcellularLocation>
        <location evidence="1">Cytoplasm</location>
        <location evidence="1">Cytoskeleton</location>
    </subcellularLocation>
</comment>
<dbReference type="GO" id="GO:0044732">
    <property type="term" value="C:mitotic spindle pole body"/>
    <property type="evidence" value="ECO:0007669"/>
    <property type="project" value="TreeGrafter"/>
</dbReference>
<evidence type="ECO:0000256" key="1">
    <source>
        <dbReference type="ARBA" id="ARBA00004245"/>
    </source>
</evidence>
<dbReference type="SMART" id="SM00164">
    <property type="entry name" value="TBC"/>
    <property type="match status" value="1"/>
</dbReference>
<dbReference type="Pfam" id="PF00566">
    <property type="entry name" value="RabGAP-TBC"/>
    <property type="match status" value="1"/>
</dbReference>
<dbReference type="PANTHER" id="PTHR22957:SF263">
    <property type="entry name" value="MITOTIC CHECK POINT PROTEIN BUB2"/>
    <property type="match status" value="1"/>
</dbReference>
<organism evidence="7 8">
    <name type="scientific">Tortispora caseinolytica NRRL Y-17796</name>
    <dbReference type="NCBI Taxonomy" id="767744"/>
    <lineage>
        <taxon>Eukaryota</taxon>
        <taxon>Fungi</taxon>
        <taxon>Dikarya</taxon>
        <taxon>Ascomycota</taxon>
        <taxon>Saccharomycotina</taxon>
        <taxon>Trigonopsidomycetes</taxon>
        <taxon>Trigonopsidales</taxon>
        <taxon>Trigonopsidaceae</taxon>
        <taxon>Tortispora</taxon>
    </lineage>
</organism>
<dbReference type="PROSITE" id="PS50086">
    <property type="entry name" value="TBC_RABGAP"/>
    <property type="match status" value="1"/>
</dbReference>
<dbReference type="PANTHER" id="PTHR22957">
    <property type="entry name" value="TBC1 DOMAIN FAMILY MEMBER GTPASE-ACTIVATING PROTEIN"/>
    <property type="match status" value="1"/>
</dbReference>
<keyword evidence="2" id="KW-0963">Cytoplasm</keyword>
<dbReference type="GO" id="GO:1990334">
    <property type="term" value="C:Bfa1-Bub2 complex"/>
    <property type="evidence" value="ECO:0007669"/>
    <property type="project" value="EnsemblFungi"/>
</dbReference>
<evidence type="ECO:0000313" key="7">
    <source>
        <dbReference type="EMBL" id="ODV89062.1"/>
    </source>
</evidence>
<evidence type="ECO:0000256" key="3">
    <source>
        <dbReference type="ARBA" id="ARBA00023212"/>
    </source>
</evidence>
<dbReference type="FunFam" id="1.10.8.270:FF:000035">
    <property type="entry name" value="Cell cycle arrest protein BUB2"/>
    <property type="match status" value="1"/>
</dbReference>
<dbReference type="Proteomes" id="UP000095023">
    <property type="component" value="Unassembled WGS sequence"/>
</dbReference>
<dbReference type="AlphaFoldDB" id="A0A1E4TBD2"/>
<gene>
    <name evidence="7" type="ORF">CANCADRAFT_29071</name>
</gene>
<accession>A0A1E4TBD2</accession>
<sequence length="280" mass="32200">MGTIRKRIILDGLIETPDHPCEYRDEIWTILLRKRPTKAAARYINLIHKGPSPVYAKIKNDTFRTLASDMEFKQRVPEEALIRVLNAYAWHTMAENSENPGYVQGMNVLAALFLYVCKSESESLWLFRTFIQKRCPTYIRSNLDGVHIGVKLLDLCLENIDKPLYKHLRKRGLTAKIYGFASLMTFSACTPPLTEALALWDFYFAQGFHMNILCIVAQLVMIRDQLIKSATPNKLLRTLPPLQSRTLIGLTISFVPRLPDDLFKLLVRHTNDDSIQKYLS</sequence>
<dbReference type="GO" id="GO:1902543">
    <property type="term" value="P:negative regulation of protein localization to mitotic spindle pole body"/>
    <property type="evidence" value="ECO:0007669"/>
    <property type="project" value="EnsemblFungi"/>
</dbReference>
<keyword evidence="8" id="KW-1185">Reference proteome</keyword>
<dbReference type="InterPro" id="IPR000195">
    <property type="entry name" value="Rab-GAP-TBC_dom"/>
</dbReference>
<keyword evidence="4" id="KW-0131">Cell cycle</keyword>
<dbReference type="EMBL" id="KV453843">
    <property type="protein sequence ID" value="ODV89062.1"/>
    <property type="molecule type" value="Genomic_DNA"/>
</dbReference>
<dbReference type="GO" id="GO:0031578">
    <property type="term" value="P:mitotic spindle orientation checkpoint signaling"/>
    <property type="evidence" value="ECO:0007669"/>
    <property type="project" value="EnsemblFungi"/>
</dbReference>
<dbReference type="SUPFAM" id="SSF47923">
    <property type="entry name" value="Ypt/Rab-GAP domain of gyp1p"/>
    <property type="match status" value="2"/>
</dbReference>
<dbReference type="Gene3D" id="1.10.472.80">
    <property type="entry name" value="Ypt/Rab-GAP domain of gyp1p, domain 3"/>
    <property type="match status" value="1"/>
</dbReference>
<feature type="domain" description="Rab-GAP TBC" evidence="6">
    <location>
        <begin position="18"/>
        <end position="207"/>
    </location>
</feature>
<evidence type="ECO:0000313" key="8">
    <source>
        <dbReference type="Proteomes" id="UP000095023"/>
    </source>
</evidence>
<dbReference type="OrthoDB" id="10263206at2759"/>
<evidence type="ECO:0000256" key="4">
    <source>
        <dbReference type="ARBA" id="ARBA00023306"/>
    </source>
</evidence>